<dbReference type="PROSITE" id="PS51186">
    <property type="entry name" value="GNAT"/>
    <property type="match status" value="1"/>
</dbReference>
<evidence type="ECO:0000259" key="1">
    <source>
        <dbReference type="PROSITE" id="PS51186"/>
    </source>
</evidence>
<reference evidence="2 3" key="1">
    <citation type="submission" date="2021-11" db="EMBL/GenBank/DDBJ databases">
        <title>Draft genome sequence of Actinomycetospora sp. SF1 isolated from the rhizosphere soil.</title>
        <authorList>
            <person name="Duangmal K."/>
            <person name="Chantavorakit T."/>
        </authorList>
    </citation>
    <scope>NUCLEOTIDE SEQUENCE [LARGE SCALE GENOMIC DNA]</scope>
    <source>
        <strain evidence="2 3">TBRC 5722</strain>
    </source>
</reference>
<accession>A0ABS8P6D7</accession>
<name>A0ABS8P6D7_9PSEU</name>
<keyword evidence="3" id="KW-1185">Reference proteome</keyword>
<feature type="domain" description="N-acetyltransferase" evidence="1">
    <location>
        <begin position="5"/>
        <end position="142"/>
    </location>
</feature>
<dbReference type="SUPFAM" id="SSF55729">
    <property type="entry name" value="Acyl-CoA N-acyltransferases (Nat)"/>
    <property type="match status" value="1"/>
</dbReference>
<comment type="caution">
    <text evidence="2">The sequence shown here is derived from an EMBL/GenBank/DDBJ whole genome shotgun (WGS) entry which is preliminary data.</text>
</comment>
<evidence type="ECO:0000313" key="2">
    <source>
        <dbReference type="EMBL" id="MCD2193818.1"/>
    </source>
</evidence>
<dbReference type="RefSeq" id="WP_230732703.1">
    <property type="nucleotide sequence ID" value="NZ_JAJNDB010000001.1"/>
</dbReference>
<keyword evidence="2" id="KW-0808">Transferase</keyword>
<evidence type="ECO:0000313" key="3">
    <source>
        <dbReference type="Proteomes" id="UP001199469"/>
    </source>
</evidence>
<dbReference type="Gene3D" id="3.40.630.30">
    <property type="match status" value="1"/>
</dbReference>
<dbReference type="InterPro" id="IPR000182">
    <property type="entry name" value="GNAT_dom"/>
</dbReference>
<keyword evidence="2" id="KW-0012">Acyltransferase</keyword>
<dbReference type="EMBL" id="JAJNDB010000001">
    <property type="protein sequence ID" value="MCD2193818.1"/>
    <property type="molecule type" value="Genomic_DNA"/>
</dbReference>
<dbReference type="InterPro" id="IPR016181">
    <property type="entry name" value="Acyl_CoA_acyltransferase"/>
</dbReference>
<dbReference type="Pfam" id="PF13673">
    <property type="entry name" value="Acetyltransf_10"/>
    <property type="match status" value="1"/>
</dbReference>
<gene>
    <name evidence="2" type="ORF">LQ327_10570</name>
</gene>
<dbReference type="GO" id="GO:0016746">
    <property type="term" value="F:acyltransferase activity"/>
    <property type="evidence" value="ECO:0007669"/>
    <property type="project" value="UniProtKB-KW"/>
</dbReference>
<dbReference type="EC" id="2.3.1.-" evidence="2"/>
<proteinExistence type="predicted"/>
<protein>
    <submittedName>
        <fullName evidence="2">GNAT family N-acetyltransferase</fullName>
        <ecNumber evidence="2">2.3.1.-</ecNumber>
    </submittedName>
</protein>
<sequence>MIHSAALDAMSPRDVHDVLALRVAVFVVEQRCAYAEIDGRDVEPGAVHWWSRHDDGVLTAYLRVLVEPGVHRIGRVVTAPAARGTGAGAALMRAALTTLPGPVVLGAQVRVQGFYERLGFTVDGPGYDEDGIPHVPMLRGPTADLQERGGSSWM</sequence>
<organism evidence="2 3">
    <name type="scientific">Actinomycetospora endophytica</name>
    <dbReference type="NCBI Taxonomy" id="2291215"/>
    <lineage>
        <taxon>Bacteria</taxon>
        <taxon>Bacillati</taxon>
        <taxon>Actinomycetota</taxon>
        <taxon>Actinomycetes</taxon>
        <taxon>Pseudonocardiales</taxon>
        <taxon>Pseudonocardiaceae</taxon>
        <taxon>Actinomycetospora</taxon>
    </lineage>
</organism>
<dbReference type="Proteomes" id="UP001199469">
    <property type="component" value="Unassembled WGS sequence"/>
</dbReference>